<dbReference type="EMBL" id="JAWXYB010000018">
    <property type="protein sequence ID" value="MDX5932767.1"/>
    <property type="molecule type" value="Genomic_DNA"/>
</dbReference>
<proteinExistence type="predicted"/>
<keyword evidence="1" id="KW-0812">Transmembrane</keyword>
<evidence type="ECO:0000259" key="2">
    <source>
        <dbReference type="Pfam" id="PF04982"/>
    </source>
</evidence>
<feature type="domain" description="HPP transmembrane region" evidence="2">
    <location>
        <begin position="19"/>
        <end position="156"/>
    </location>
</feature>
<evidence type="ECO:0000256" key="1">
    <source>
        <dbReference type="SAM" id="Phobius"/>
    </source>
</evidence>
<reference evidence="3 4" key="1">
    <citation type="submission" date="2023-11" db="EMBL/GenBank/DDBJ databases">
        <title>MicrobeMod: A computational toolkit for identifying prokaryotic methylation and restriction-modification with nanopore sequencing.</title>
        <authorList>
            <person name="Crits-Christoph A."/>
            <person name="Kang S.C."/>
            <person name="Lee H."/>
            <person name="Ostrov N."/>
        </authorList>
    </citation>
    <scope>NUCLEOTIDE SEQUENCE [LARGE SCALE GENOMIC DNA]</scope>
    <source>
        <strain evidence="3 4">DSMZ 700</strain>
    </source>
</reference>
<feature type="transmembrane region" description="Helical" evidence="1">
    <location>
        <begin position="12"/>
        <end position="33"/>
    </location>
</feature>
<feature type="transmembrane region" description="Helical" evidence="1">
    <location>
        <begin position="39"/>
        <end position="58"/>
    </location>
</feature>
<organism evidence="3 4">
    <name type="scientific">Acidiphilium acidophilum</name>
    <name type="common">Thiobacillus acidophilus</name>
    <dbReference type="NCBI Taxonomy" id="76588"/>
    <lineage>
        <taxon>Bacteria</taxon>
        <taxon>Pseudomonadati</taxon>
        <taxon>Pseudomonadota</taxon>
        <taxon>Alphaproteobacteria</taxon>
        <taxon>Acetobacterales</taxon>
        <taxon>Acidocellaceae</taxon>
        <taxon>Acidiphilium</taxon>
    </lineage>
</organism>
<keyword evidence="1" id="KW-1133">Transmembrane helix</keyword>
<accession>A0AAW9DWW1</accession>
<feature type="transmembrane region" description="Helical" evidence="1">
    <location>
        <begin position="121"/>
        <end position="142"/>
    </location>
</feature>
<dbReference type="Proteomes" id="UP001279553">
    <property type="component" value="Unassembled WGS sequence"/>
</dbReference>
<sequence>MVSRIITRWGTPYRPALSGLLWMAVLLGALVWLDGLHDGLFLVPPFAATMTILIYLPAVSIAQPYAIIAGSTSGALIGTALTLVFGFGPEVAMAAALVAVIALPLLRAYHPPGIALAMYPALLHPGIAFAPRVVLPFTLLAVTSATAMSRLVRAWPRYPAAL</sequence>
<keyword evidence="4" id="KW-1185">Reference proteome</keyword>
<feature type="transmembrane region" description="Helical" evidence="1">
    <location>
        <begin position="91"/>
        <end position="109"/>
    </location>
</feature>
<dbReference type="Pfam" id="PF04982">
    <property type="entry name" value="TM_HPP"/>
    <property type="match status" value="1"/>
</dbReference>
<keyword evidence="1" id="KW-0472">Membrane</keyword>
<protein>
    <submittedName>
        <fullName evidence="3">HPP family protein</fullName>
    </submittedName>
</protein>
<evidence type="ECO:0000313" key="4">
    <source>
        <dbReference type="Proteomes" id="UP001279553"/>
    </source>
</evidence>
<dbReference type="AlphaFoldDB" id="A0AAW9DWW1"/>
<name>A0AAW9DWW1_ACIAO</name>
<evidence type="ECO:0000313" key="3">
    <source>
        <dbReference type="EMBL" id="MDX5932767.1"/>
    </source>
</evidence>
<dbReference type="InterPro" id="IPR058581">
    <property type="entry name" value="TM_HPP"/>
</dbReference>
<comment type="caution">
    <text evidence="3">The sequence shown here is derived from an EMBL/GenBank/DDBJ whole genome shotgun (WGS) entry which is preliminary data.</text>
</comment>
<gene>
    <name evidence="3" type="ORF">SIL87_18610</name>
</gene>